<dbReference type="AlphaFoldDB" id="A0A7X2N2C8"/>
<keyword evidence="3" id="KW-1185">Reference proteome</keyword>
<sequence length="71" mass="8484">MKRVYAICLAIVCSFSCIQPVFAQENISQIEPRSDVIDWRYKMENGKLYKRLYNFTKEQWIGDWIYVGNVN</sequence>
<reference evidence="2 3" key="1">
    <citation type="submission" date="2019-08" db="EMBL/GenBank/DDBJ databases">
        <title>In-depth cultivation of the pig gut microbiome towards novel bacterial diversity and tailored functional studies.</title>
        <authorList>
            <person name="Wylensek D."/>
            <person name="Hitch T.C.A."/>
            <person name="Clavel T."/>
        </authorList>
    </citation>
    <scope>NUCLEOTIDE SEQUENCE [LARGE SCALE GENOMIC DNA]</scope>
    <source>
        <strain evidence="2 3">LKV-178-WT-2G</strain>
    </source>
</reference>
<dbReference type="Proteomes" id="UP000470082">
    <property type="component" value="Unassembled WGS sequence"/>
</dbReference>
<dbReference type="EMBL" id="VUMM01000004">
    <property type="protein sequence ID" value="MSS01199.1"/>
    <property type="molecule type" value="Genomic_DNA"/>
</dbReference>
<feature type="chain" id="PRO_5030787240" evidence="1">
    <location>
        <begin position="24"/>
        <end position="71"/>
    </location>
</feature>
<protein>
    <submittedName>
        <fullName evidence="2">Uncharacterized protein</fullName>
    </submittedName>
</protein>
<evidence type="ECO:0000313" key="2">
    <source>
        <dbReference type="EMBL" id="MSS01199.1"/>
    </source>
</evidence>
<keyword evidence="1" id="KW-0732">Signal</keyword>
<evidence type="ECO:0000256" key="1">
    <source>
        <dbReference type="SAM" id="SignalP"/>
    </source>
</evidence>
<name>A0A7X2N2C8_9FIRM</name>
<gene>
    <name evidence="2" type="ORF">FYJ50_03605</name>
</gene>
<feature type="signal peptide" evidence="1">
    <location>
        <begin position="1"/>
        <end position="23"/>
    </location>
</feature>
<comment type="caution">
    <text evidence="2">The sequence shown here is derived from an EMBL/GenBank/DDBJ whole genome shotgun (WGS) entry which is preliminary data.</text>
</comment>
<accession>A0A7X2N2C8</accession>
<organism evidence="2 3">
    <name type="scientific">Floccifex porci</name>
    <dbReference type="NCBI Taxonomy" id="2606629"/>
    <lineage>
        <taxon>Bacteria</taxon>
        <taxon>Bacillati</taxon>
        <taxon>Bacillota</taxon>
        <taxon>Erysipelotrichia</taxon>
        <taxon>Erysipelotrichales</taxon>
        <taxon>Erysipelotrichaceae</taxon>
        <taxon>Floccifex</taxon>
    </lineage>
</organism>
<proteinExistence type="predicted"/>
<evidence type="ECO:0000313" key="3">
    <source>
        <dbReference type="Proteomes" id="UP000470082"/>
    </source>
</evidence>
<dbReference type="RefSeq" id="WP_154459665.1">
    <property type="nucleotide sequence ID" value="NZ_VUMM01000004.1"/>
</dbReference>